<evidence type="ECO:0000313" key="2">
    <source>
        <dbReference type="Proteomes" id="UP000024635"/>
    </source>
</evidence>
<gene>
    <name evidence="1" type="primary">Acey_s0228.g2873</name>
    <name evidence="1" type="ORF">Y032_0228g2873</name>
</gene>
<evidence type="ECO:0000313" key="1">
    <source>
        <dbReference type="EMBL" id="EYB89737.1"/>
    </source>
</evidence>
<protein>
    <submittedName>
        <fullName evidence="1">Uncharacterized protein</fullName>
    </submittedName>
</protein>
<sequence>MEKGAIVKPTCGHNLLAATVYCLVEYANGFQIVITMFNSLEQFLGDLGTITSQWCPMTNRVAPDEVPPEKFETVEMEEGKSEKILSTCEENIKQGTEAAARKDSKDEVSAL</sequence>
<comment type="caution">
    <text evidence="1">The sequence shown here is derived from an EMBL/GenBank/DDBJ whole genome shotgun (WGS) entry which is preliminary data.</text>
</comment>
<dbReference type="Proteomes" id="UP000024635">
    <property type="component" value="Unassembled WGS sequence"/>
</dbReference>
<name>A0A016SH64_9BILA</name>
<proteinExistence type="predicted"/>
<dbReference type="EMBL" id="JARK01001564">
    <property type="protein sequence ID" value="EYB89737.1"/>
    <property type="molecule type" value="Genomic_DNA"/>
</dbReference>
<dbReference type="AlphaFoldDB" id="A0A016SH64"/>
<keyword evidence="2" id="KW-1185">Reference proteome</keyword>
<accession>A0A016SH64</accession>
<organism evidence="1 2">
    <name type="scientific">Ancylostoma ceylanicum</name>
    <dbReference type="NCBI Taxonomy" id="53326"/>
    <lineage>
        <taxon>Eukaryota</taxon>
        <taxon>Metazoa</taxon>
        <taxon>Ecdysozoa</taxon>
        <taxon>Nematoda</taxon>
        <taxon>Chromadorea</taxon>
        <taxon>Rhabditida</taxon>
        <taxon>Rhabditina</taxon>
        <taxon>Rhabditomorpha</taxon>
        <taxon>Strongyloidea</taxon>
        <taxon>Ancylostomatidae</taxon>
        <taxon>Ancylostomatinae</taxon>
        <taxon>Ancylostoma</taxon>
    </lineage>
</organism>
<reference evidence="2" key="1">
    <citation type="journal article" date="2015" name="Nat. Genet.">
        <title>The genome and transcriptome of the zoonotic hookworm Ancylostoma ceylanicum identify infection-specific gene families.</title>
        <authorList>
            <person name="Schwarz E.M."/>
            <person name="Hu Y."/>
            <person name="Antoshechkin I."/>
            <person name="Miller M.M."/>
            <person name="Sternberg P.W."/>
            <person name="Aroian R.V."/>
        </authorList>
    </citation>
    <scope>NUCLEOTIDE SEQUENCE</scope>
    <source>
        <strain evidence="2">HY135</strain>
    </source>
</reference>